<accession>A0ABT3M920</accession>
<organism evidence="2 3">
    <name type="scientific">Leptospira paudalimensis</name>
    <dbReference type="NCBI Taxonomy" id="2950024"/>
    <lineage>
        <taxon>Bacteria</taxon>
        <taxon>Pseudomonadati</taxon>
        <taxon>Spirochaetota</taxon>
        <taxon>Spirochaetia</taxon>
        <taxon>Leptospirales</taxon>
        <taxon>Leptospiraceae</taxon>
        <taxon>Leptospira</taxon>
    </lineage>
</organism>
<keyword evidence="3" id="KW-1185">Reference proteome</keyword>
<dbReference type="RefSeq" id="WP_265358414.1">
    <property type="nucleotide sequence ID" value="NZ_JAMQPR010000001.1"/>
</dbReference>
<dbReference type="EMBL" id="JAMQPR010000001">
    <property type="protein sequence ID" value="MCW7504694.1"/>
    <property type="molecule type" value="Genomic_DNA"/>
</dbReference>
<name>A0ABT3M920_9LEPT</name>
<protein>
    <submittedName>
        <fullName evidence="2">Alpha/beta hydrolase</fullName>
    </submittedName>
</protein>
<dbReference type="PROSITE" id="PS51257">
    <property type="entry name" value="PROKAR_LIPOPROTEIN"/>
    <property type="match status" value="1"/>
</dbReference>
<dbReference type="Gene3D" id="3.40.50.1820">
    <property type="entry name" value="alpha/beta hydrolase"/>
    <property type="match status" value="1"/>
</dbReference>
<keyword evidence="2" id="KW-0378">Hydrolase</keyword>
<sequence length="335" mass="38264">MFKTIQSKWKGKRGRIGIPIFFFVSCFSIFILLMIFGIWTASNQILFLKWKGITKDLSDCNREVEGLWGKHCGNIRLTKEFPFSEISIPSINGYQLPGWMVSTKENEKNFDNQKSKIIILVHGGGSDRREVTRYIPFYLSLGMDVISFDLSCHGEAPCHFPGLSFGIRESRDVLSVLVYVKQHYKEIYMFGSSVGGSSVLINLPIISEVKAIIVENPMISFERLISDSKESKSLPKQMINLLVKLVLLRGNFDTMLSPENSMKLTKGIPILLIHSKQDQIVSYLHSKYLSELYLGPSELWCPSYGAHGLIWNSNPSEYESKIREFIDHYKNKRGE</sequence>
<dbReference type="GO" id="GO:0016787">
    <property type="term" value="F:hydrolase activity"/>
    <property type="evidence" value="ECO:0007669"/>
    <property type="project" value="UniProtKB-KW"/>
</dbReference>
<dbReference type="PANTHER" id="PTHR12277:SF79">
    <property type="entry name" value="XAA-PRO DIPEPTIDYL-PEPTIDASE-RELATED"/>
    <property type="match status" value="1"/>
</dbReference>
<feature type="transmembrane region" description="Helical" evidence="1">
    <location>
        <begin position="20"/>
        <end position="39"/>
    </location>
</feature>
<keyword evidence="1" id="KW-0812">Transmembrane</keyword>
<dbReference type="PANTHER" id="PTHR12277">
    <property type="entry name" value="ALPHA/BETA HYDROLASE DOMAIN-CONTAINING PROTEIN"/>
    <property type="match status" value="1"/>
</dbReference>
<gene>
    <name evidence="2" type="ORF">ND855_11215</name>
</gene>
<dbReference type="Proteomes" id="UP001208794">
    <property type="component" value="Unassembled WGS sequence"/>
</dbReference>
<keyword evidence="1" id="KW-1133">Transmembrane helix</keyword>
<evidence type="ECO:0000313" key="2">
    <source>
        <dbReference type="EMBL" id="MCW7504694.1"/>
    </source>
</evidence>
<comment type="caution">
    <text evidence="2">The sequence shown here is derived from an EMBL/GenBank/DDBJ whole genome shotgun (WGS) entry which is preliminary data.</text>
</comment>
<keyword evidence="1" id="KW-0472">Membrane</keyword>
<proteinExistence type="predicted"/>
<dbReference type="SUPFAM" id="SSF53474">
    <property type="entry name" value="alpha/beta-Hydrolases"/>
    <property type="match status" value="1"/>
</dbReference>
<evidence type="ECO:0000256" key="1">
    <source>
        <dbReference type="SAM" id="Phobius"/>
    </source>
</evidence>
<reference evidence="2 3" key="1">
    <citation type="submission" date="2022-06" db="EMBL/GenBank/DDBJ databases">
        <title>Leptospira isolates from biofilms formed at urban environments.</title>
        <authorList>
            <person name="Ribeiro P.S."/>
            <person name="Sousa T."/>
            <person name="Carvalho N."/>
            <person name="Aburjaile F."/>
            <person name="Neves F."/>
            <person name="Oliveira D."/>
            <person name="Blanco L."/>
            <person name="Lima J."/>
            <person name="Costa F."/>
            <person name="Brenig B."/>
            <person name="Soares S."/>
            <person name="Ramos R."/>
            <person name="Goes-Neto A."/>
            <person name="Matiuzzi M."/>
            <person name="Azevedo V."/>
            <person name="Ristow P."/>
        </authorList>
    </citation>
    <scope>NUCLEOTIDE SEQUENCE [LARGE SCALE GENOMIC DNA]</scope>
    <source>
        <strain evidence="2 3">VSF14</strain>
    </source>
</reference>
<evidence type="ECO:0000313" key="3">
    <source>
        <dbReference type="Proteomes" id="UP001208794"/>
    </source>
</evidence>
<dbReference type="InterPro" id="IPR029058">
    <property type="entry name" value="AB_hydrolase_fold"/>
</dbReference>